<evidence type="ECO:0000313" key="2">
    <source>
        <dbReference type="EMBL" id="THV54963.1"/>
    </source>
</evidence>
<gene>
    <name evidence="2" type="ORF">BGAL_0016g00060</name>
</gene>
<feature type="region of interest" description="Disordered" evidence="1">
    <location>
        <begin position="56"/>
        <end position="86"/>
    </location>
</feature>
<sequence length="299" mass="33250">MSYHRDEASSPTTSSTPSDAPYEYYGLTYKQWCDYKYPQGPLDIINAQLVATTGRLGPTRTDPLPFPPVLPPGSSNLPQNTPQDLSPPPYPQIPNDSVICDDIDDPMVLRNSRLVATQLQARISGPSRSRSSTVATRPAEETAPVGTNLEENPDPIRAELMARLTREARTATLPLDVQHRKQLDVLRNMPLRRQLSLRKTYDLFHRSRPDYWDATAGYLVGEVAPEPCSYCKAGNGRFSECIVVPPQSGIDEQPLGGVCVSCAYQSSPGKCSFYLNHKRRNRERTGSAKSEKRTRKGDD</sequence>
<dbReference type="EMBL" id="PQXL01000016">
    <property type="protein sequence ID" value="THV54963.1"/>
    <property type="molecule type" value="Genomic_DNA"/>
</dbReference>
<evidence type="ECO:0000256" key="1">
    <source>
        <dbReference type="SAM" id="MobiDB-lite"/>
    </source>
</evidence>
<feature type="compositionally biased region" description="Polar residues" evidence="1">
    <location>
        <begin position="122"/>
        <end position="135"/>
    </location>
</feature>
<organism evidence="2 3">
    <name type="scientific">Botrytis galanthina</name>
    <dbReference type="NCBI Taxonomy" id="278940"/>
    <lineage>
        <taxon>Eukaryota</taxon>
        <taxon>Fungi</taxon>
        <taxon>Dikarya</taxon>
        <taxon>Ascomycota</taxon>
        <taxon>Pezizomycotina</taxon>
        <taxon>Leotiomycetes</taxon>
        <taxon>Helotiales</taxon>
        <taxon>Sclerotiniaceae</taxon>
        <taxon>Botrytis</taxon>
    </lineage>
</organism>
<name>A0A4S8RA06_9HELO</name>
<dbReference type="Pfam" id="PF12511">
    <property type="entry name" value="DUF3716"/>
    <property type="match status" value="1"/>
</dbReference>
<feature type="compositionally biased region" description="Polar residues" evidence="1">
    <location>
        <begin position="73"/>
        <end position="84"/>
    </location>
</feature>
<protein>
    <submittedName>
        <fullName evidence="2">Uncharacterized protein</fullName>
    </submittedName>
</protein>
<dbReference type="OrthoDB" id="4338738at2759"/>
<evidence type="ECO:0000313" key="3">
    <source>
        <dbReference type="Proteomes" id="UP000308671"/>
    </source>
</evidence>
<dbReference type="Proteomes" id="UP000308671">
    <property type="component" value="Unassembled WGS sequence"/>
</dbReference>
<dbReference type="InterPro" id="IPR022190">
    <property type="entry name" value="DUF3716"/>
</dbReference>
<dbReference type="AlphaFoldDB" id="A0A4S8RA06"/>
<feature type="region of interest" description="Disordered" evidence="1">
    <location>
        <begin position="1"/>
        <end position="20"/>
    </location>
</feature>
<feature type="compositionally biased region" description="Low complexity" evidence="1">
    <location>
        <begin position="9"/>
        <end position="18"/>
    </location>
</feature>
<feature type="region of interest" description="Disordered" evidence="1">
    <location>
        <begin position="122"/>
        <end position="152"/>
    </location>
</feature>
<proteinExistence type="predicted"/>
<keyword evidence="3" id="KW-1185">Reference proteome</keyword>
<accession>A0A4S8RA06</accession>
<reference evidence="2 3" key="1">
    <citation type="submission" date="2017-12" db="EMBL/GenBank/DDBJ databases">
        <title>Comparative genomics of Botrytis spp.</title>
        <authorList>
            <person name="Valero-Jimenez C.A."/>
            <person name="Tapia P."/>
            <person name="Veloso J."/>
            <person name="Silva-Moreno E."/>
            <person name="Staats M."/>
            <person name="Valdes J.H."/>
            <person name="Van Kan J.A.L."/>
        </authorList>
    </citation>
    <scope>NUCLEOTIDE SEQUENCE [LARGE SCALE GENOMIC DNA]</scope>
    <source>
        <strain evidence="2 3">MUCL435</strain>
    </source>
</reference>
<comment type="caution">
    <text evidence="2">The sequence shown here is derived from an EMBL/GenBank/DDBJ whole genome shotgun (WGS) entry which is preliminary data.</text>
</comment>